<organism evidence="1 2">
    <name type="scientific">Phlebia brevispora</name>
    <dbReference type="NCBI Taxonomy" id="194682"/>
    <lineage>
        <taxon>Eukaryota</taxon>
        <taxon>Fungi</taxon>
        <taxon>Dikarya</taxon>
        <taxon>Basidiomycota</taxon>
        <taxon>Agaricomycotina</taxon>
        <taxon>Agaricomycetes</taxon>
        <taxon>Polyporales</taxon>
        <taxon>Meruliaceae</taxon>
        <taxon>Phlebia</taxon>
    </lineage>
</organism>
<accession>A0ACC1S031</accession>
<dbReference type="Proteomes" id="UP001148662">
    <property type="component" value="Unassembled WGS sequence"/>
</dbReference>
<dbReference type="EMBL" id="JANHOG010001963">
    <property type="protein sequence ID" value="KAJ3529180.1"/>
    <property type="molecule type" value="Genomic_DNA"/>
</dbReference>
<gene>
    <name evidence="1" type="ORF">NM688_g7888</name>
</gene>
<reference evidence="1" key="1">
    <citation type="submission" date="2022-07" db="EMBL/GenBank/DDBJ databases">
        <title>Genome Sequence of Phlebia brevispora.</title>
        <authorList>
            <person name="Buettner E."/>
        </authorList>
    </citation>
    <scope>NUCLEOTIDE SEQUENCE</scope>
    <source>
        <strain evidence="1">MPL23</strain>
    </source>
</reference>
<name>A0ACC1S031_9APHY</name>
<keyword evidence="2" id="KW-1185">Reference proteome</keyword>
<comment type="caution">
    <text evidence="1">The sequence shown here is derived from an EMBL/GenBank/DDBJ whole genome shotgun (WGS) entry which is preliminary data.</text>
</comment>
<protein>
    <submittedName>
        <fullName evidence="1">Uncharacterized protein</fullName>
    </submittedName>
</protein>
<sequence>MGEERFKKDSLVFEAADTTAIPQDKIEASESLLNSHATHAFVCGIYVLPGLWRAAPNAVMRVGISNDTVSFSWPPFDARTPKNMTQNNAGRINEPQHVGGKDITSMSSQTWEDQLSPIEETVAAYIANCLVSRSQDTDDSCWRILSAVFDREQTMQGMPLSDRAHPLGVLGMLLQSPATTTPLSSPSPSETCVDSGSEANDDSSSPKRSWDSLDAFQESERPRKTVRTTAYDASANEPEQPEVGYQYTGQQVLPRVNPSFSPAIAAQPPAIQTDHGFTRIAMPYPPVASDFNIPFPRPLPSYGATSTPLPTVAAPRDGHNFTMPPPSGLHLSPAVPSSTLAPHHGAMQTNPGSYRELHNSDGGSLASGSGSAPVPPEGHEAPAGQQAREGLYLEKDLPEPRKVCIRRQVPCPLPPCSWIFEYAEGSDRWTRTDLKKHFKEDHVNIHPDLAQSLAVDDQMVICPMELDGQPCNFDGKAMNYGRHVIEKHIFQPKWVCPVPGCTADLRAKIWRKELVQGHLRACHMKRT</sequence>
<evidence type="ECO:0000313" key="2">
    <source>
        <dbReference type="Proteomes" id="UP001148662"/>
    </source>
</evidence>
<evidence type="ECO:0000313" key="1">
    <source>
        <dbReference type="EMBL" id="KAJ3529180.1"/>
    </source>
</evidence>
<proteinExistence type="predicted"/>